<protein>
    <submittedName>
        <fullName evidence="1">Uncharacterized protein</fullName>
    </submittedName>
</protein>
<dbReference type="InterPro" id="IPR046117">
    <property type="entry name" value="DUF6054"/>
</dbReference>
<dbReference type="Pfam" id="PF19524">
    <property type="entry name" value="DUF6054"/>
    <property type="match status" value="1"/>
</dbReference>
<reference evidence="1" key="1">
    <citation type="submission" date="2020-08" db="EMBL/GenBank/DDBJ databases">
        <authorList>
            <person name="Cejkova D."/>
            <person name="Kubasova T."/>
            <person name="Jahodarova E."/>
            <person name="Rychlik I."/>
        </authorList>
    </citation>
    <scope>NUCLEOTIDE SEQUENCE</scope>
    <source>
        <strain evidence="1">An559</strain>
    </source>
</reference>
<evidence type="ECO:0000313" key="2">
    <source>
        <dbReference type="Proteomes" id="UP000774750"/>
    </source>
</evidence>
<gene>
    <name evidence="1" type="ORF">H6A12_09805</name>
</gene>
<dbReference type="EMBL" id="JACJKY010000016">
    <property type="protein sequence ID" value="MBM6921448.1"/>
    <property type="molecule type" value="Genomic_DNA"/>
</dbReference>
<accession>A0A939BFC3</accession>
<organism evidence="1 2">
    <name type="scientific">Merdimmobilis hominis</name>
    <dbReference type="NCBI Taxonomy" id="2897707"/>
    <lineage>
        <taxon>Bacteria</taxon>
        <taxon>Bacillati</taxon>
        <taxon>Bacillota</taxon>
        <taxon>Clostridia</taxon>
        <taxon>Eubacteriales</taxon>
        <taxon>Oscillospiraceae</taxon>
        <taxon>Merdimmobilis</taxon>
    </lineage>
</organism>
<proteinExistence type="predicted"/>
<sequence length="113" mass="12323">METSTFYVSLSMQDAAAAIDNEIIRGSVSGTLTDRFVVNHPDGKHCLLSVYEKHFVRAGNRLTLTVTLDNFFGYTRVHTTGSGGGGMLRIDFGAASSFTQSVVRILSPYMIQV</sequence>
<keyword evidence="2" id="KW-1185">Reference proteome</keyword>
<comment type="caution">
    <text evidence="1">The sequence shown here is derived from an EMBL/GenBank/DDBJ whole genome shotgun (WGS) entry which is preliminary data.</text>
</comment>
<name>A0A939BFC3_9FIRM</name>
<reference evidence="1" key="2">
    <citation type="journal article" date="2021" name="Sci. Rep.">
        <title>The distribution of antibiotic resistance genes in chicken gut microbiota commensals.</title>
        <authorList>
            <person name="Juricova H."/>
            <person name="Matiasovicova J."/>
            <person name="Kubasova T."/>
            <person name="Cejkova D."/>
            <person name="Rychlik I."/>
        </authorList>
    </citation>
    <scope>NUCLEOTIDE SEQUENCE</scope>
    <source>
        <strain evidence="1">An559</strain>
    </source>
</reference>
<evidence type="ECO:0000313" key="1">
    <source>
        <dbReference type="EMBL" id="MBM6921448.1"/>
    </source>
</evidence>
<dbReference type="Proteomes" id="UP000774750">
    <property type="component" value="Unassembled WGS sequence"/>
</dbReference>
<dbReference type="RefSeq" id="WP_204447404.1">
    <property type="nucleotide sequence ID" value="NZ_JACJKY010000016.1"/>
</dbReference>
<dbReference type="AlphaFoldDB" id="A0A939BFC3"/>